<evidence type="ECO:0000313" key="2">
    <source>
        <dbReference type="Proteomes" id="UP000646579"/>
    </source>
</evidence>
<comment type="caution">
    <text evidence="1">The sequence shown here is derived from an EMBL/GenBank/DDBJ whole genome shotgun (WGS) entry which is preliminary data.</text>
</comment>
<protein>
    <recommendedName>
        <fullName evidence="3">DUF465 domain-containing protein</fullName>
    </recommendedName>
</protein>
<keyword evidence="2" id="KW-1185">Reference proteome</keyword>
<evidence type="ECO:0008006" key="3">
    <source>
        <dbReference type="Google" id="ProtNLM"/>
    </source>
</evidence>
<name>A0A918SGV4_9HYPH</name>
<evidence type="ECO:0000313" key="1">
    <source>
        <dbReference type="EMBL" id="GHA38125.1"/>
    </source>
</evidence>
<dbReference type="RefSeq" id="WP_189427348.1">
    <property type="nucleotide sequence ID" value="NZ_BMZE01000005.1"/>
</dbReference>
<dbReference type="Gene3D" id="6.10.280.50">
    <property type="match status" value="1"/>
</dbReference>
<reference evidence="1" key="2">
    <citation type="submission" date="2020-09" db="EMBL/GenBank/DDBJ databases">
        <authorList>
            <person name="Sun Q."/>
            <person name="Kim S."/>
        </authorList>
    </citation>
    <scope>NUCLEOTIDE SEQUENCE</scope>
    <source>
        <strain evidence="1">KCTC 32437</strain>
    </source>
</reference>
<reference evidence="1" key="1">
    <citation type="journal article" date="2014" name="Int. J. Syst. Evol. Microbiol.">
        <title>Complete genome sequence of Corynebacterium casei LMG S-19264T (=DSM 44701T), isolated from a smear-ripened cheese.</title>
        <authorList>
            <consortium name="US DOE Joint Genome Institute (JGI-PGF)"/>
            <person name="Walter F."/>
            <person name="Albersmeier A."/>
            <person name="Kalinowski J."/>
            <person name="Ruckert C."/>
        </authorList>
    </citation>
    <scope>NUCLEOTIDE SEQUENCE</scope>
    <source>
        <strain evidence="1">KCTC 32437</strain>
    </source>
</reference>
<organism evidence="1 2">
    <name type="scientific">Devosia pacifica</name>
    <dbReference type="NCBI Taxonomy" id="1335967"/>
    <lineage>
        <taxon>Bacteria</taxon>
        <taxon>Pseudomonadati</taxon>
        <taxon>Pseudomonadota</taxon>
        <taxon>Alphaproteobacteria</taxon>
        <taxon>Hyphomicrobiales</taxon>
        <taxon>Devosiaceae</taxon>
        <taxon>Devosia</taxon>
    </lineage>
</organism>
<sequence>MTTEGHISALERRHRELDEKIQAESGRRMQDPMLISTLKRKKLVVKDELTRARSGAA</sequence>
<proteinExistence type="predicted"/>
<dbReference type="InterPro" id="IPR007420">
    <property type="entry name" value="DUF465"/>
</dbReference>
<dbReference type="Proteomes" id="UP000646579">
    <property type="component" value="Unassembled WGS sequence"/>
</dbReference>
<gene>
    <name evidence="1" type="ORF">GCM10007989_37570</name>
</gene>
<accession>A0A918SGV4</accession>
<dbReference type="Pfam" id="PF04325">
    <property type="entry name" value="DUF465"/>
    <property type="match status" value="1"/>
</dbReference>
<dbReference type="InterPro" id="IPR038444">
    <property type="entry name" value="DUF465_sf"/>
</dbReference>
<dbReference type="AlphaFoldDB" id="A0A918SGV4"/>
<dbReference type="EMBL" id="BMZE01000005">
    <property type="protein sequence ID" value="GHA38125.1"/>
    <property type="molecule type" value="Genomic_DNA"/>
</dbReference>